<proteinExistence type="predicted"/>
<dbReference type="AlphaFoldDB" id="A0A3M4TFS5"/>
<accession>A0A3M4TFS5</accession>
<protein>
    <submittedName>
        <fullName evidence="1">Uncharacterized protein</fullName>
    </submittedName>
</protein>
<reference evidence="1 2" key="1">
    <citation type="submission" date="2018-08" db="EMBL/GenBank/DDBJ databases">
        <title>Recombination of ecologically and evolutionarily significant loci maintains genetic cohesion in the Pseudomonas syringae species complex.</title>
        <authorList>
            <person name="Dillon M."/>
            <person name="Thakur S."/>
            <person name="Almeida R.N.D."/>
            <person name="Weir B.S."/>
            <person name="Guttman D.S."/>
        </authorList>
    </citation>
    <scope>NUCLEOTIDE SEQUENCE [LARGE SCALE GENOMIC DNA]</scope>
    <source>
        <strain evidence="1 2">ICMP 5931</strain>
    </source>
</reference>
<evidence type="ECO:0000313" key="2">
    <source>
        <dbReference type="Proteomes" id="UP000271097"/>
    </source>
</evidence>
<comment type="caution">
    <text evidence="1">The sequence shown here is derived from an EMBL/GenBank/DDBJ whole genome shotgun (WGS) entry which is preliminary data.</text>
</comment>
<dbReference type="EMBL" id="RBRS01000002">
    <property type="protein sequence ID" value="RMR25994.1"/>
    <property type="molecule type" value="Genomic_DNA"/>
</dbReference>
<evidence type="ECO:0000313" key="1">
    <source>
        <dbReference type="EMBL" id="RMR25994.1"/>
    </source>
</evidence>
<name>A0A3M4TFS5_PSEA0</name>
<organism evidence="1 2">
    <name type="scientific">Pseudomonas amygdali pv. ulmi</name>
    <dbReference type="NCBI Taxonomy" id="251720"/>
    <lineage>
        <taxon>Bacteria</taxon>
        <taxon>Pseudomonadati</taxon>
        <taxon>Pseudomonadota</taxon>
        <taxon>Gammaproteobacteria</taxon>
        <taxon>Pseudomonadales</taxon>
        <taxon>Pseudomonadaceae</taxon>
        <taxon>Pseudomonas</taxon>
        <taxon>Pseudomonas amygdali</taxon>
    </lineage>
</organism>
<dbReference type="Proteomes" id="UP000271097">
    <property type="component" value="Unassembled WGS sequence"/>
</dbReference>
<gene>
    <name evidence="1" type="ORF">ALP90_05675</name>
</gene>
<sequence length="370" mass="39686">MLLARVIASAFLKEQHVGLYALGVEDTCWQSQDGVQVALVHQVAANIGADAGFEQYVVRQYHSSSAARFQASVNMLKEGQLLVAGLVSQVITGRATAAFGCAERRVGENYVNLGQVGPGLAEGVAQMHHPFFITFHAVEQGVHKRQATGTRYQLNADKGTVTLEGLGLGIEVIVVVGLAFDIGVGGNQETSGTRSRVLDGLSWLGLDAVDDAVDQRARREVLPCTGFGFAGVLFQQAFVKIAQAITASAEPVDPVQALDQLLQMARFLHAGLRIGINGGDQRVAVLAQVQQHLTVVVEQVKARLASQVRPARAYWQFVGKAVVVLYLLVFHLDKQQQYQLGDVVAVVDAIVAQYVAKVPEFLDDVGVGHG</sequence>